<evidence type="ECO:0000313" key="4">
    <source>
        <dbReference type="Proteomes" id="UP000822688"/>
    </source>
</evidence>
<dbReference type="Proteomes" id="UP000822688">
    <property type="component" value="Chromosome 11"/>
</dbReference>
<feature type="region of interest" description="Disordered" evidence="1">
    <location>
        <begin position="1"/>
        <end position="20"/>
    </location>
</feature>
<evidence type="ECO:0000259" key="2">
    <source>
        <dbReference type="PROSITE" id="PS50181"/>
    </source>
</evidence>
<feature type="compositionally biased region" description="Basic and acidic residues" evidence="1">
    <location>
        <begin position="1"/>
        <end position="12"/>
    </location>
</feature>
<reference evidence="3 4" key="1">
    <citation type="submission" date="2020-06" db="EMBL/GenBank/DDBJ databases">
        <title>WGS assembly of Ceratodon purpureus strain R40.</title>
        <authorList>
            <person name="Carey S.B."/>
            <person name="Jenkins J."/>
            <person name="Shu S."/>
            <person name="Lovell J.T."/>
            <person name="Sreedasyam A."/>
            <person name="Maumus F."/>
            <person name="Tiley G.P."/>
            <person name="Fernandez-Pozo N."/>
            <person name="Barry K."/>
            <person name="Chen C."/>
            <person name="Wang M."/>
            <person name="Lipzen A."/>
            <person name="Daum C."/>
            <person name="Saski C.A."/>
            <person name="Payton A.C."/>
            <person name="Mcbreen J.C."/>
            <person name="Conrad R.E."/>
            <person name="Kollar L.M."/>
            <person name="Olsson S."/>
            <person name="Huttunen S."/>
            <person name="Landis J.B."/>
            <person name="Wickett N.J."/>
            <person name="Johnson M.G."/>
            <person name="Rensing S.A."/>
            <person name="Grimwood J."/>
            <person name="Schmutz J."/>
            <person name="Mcdaniel S.F."/>
        </authorList>
    </citation>
    <scope>NUCLEOTIDE SEQUENCE [LARGE SCALE GENOMIC DNA]</scope>
    <source>
        <strain evidence="3 4">R40</strain>
    </source>
</reference>
<dbReference type="SMART" id="SM00256">
    <property type="entry name" value="FBOX"/>
    <property type="match status" value="1"/>
</dbReference>
<feature type="domain" description="F-box" evidence="2">
    <location>
        <begin position="15"/>
        <end position="62"/>
    </location>
</feature>
<dbReference type="Gene3D" id="1.20.1280.50">
    <property type="match status" value="1"/>
</dbReference>
<name>A0A8T0GJB0_CERPU</name>
<keyword evidence="4" id="KW-1185">Reference proteome</keyword>
<accession>A0A8T0GJB0</accession>
<gene>
    <name evidence="3" type="ORF">KC19_11G110600</name>
</gene>
<dbReference type="InterPro" id="IPR001810">
    <property type="entry name" value="F-box_dom"/>
</dbReference>
<protein>
    <recommendedName>
        <fullName evidence="2">F-box domain-containing protein</fullName>
    </recommendedName>
</protein>
<comment type="caution">
    <text evidence="3">The sequence shown here is derived from an EMBL/GenBank/DDBJ whole genome shotgun (WGS) entry which is preliminary data.</text>
</comment>
<dbReference type="EMBL" id="CM026432">
    <property type="protein sequence ID" value="KAG0557212.1"/>
    <property type="molecule type" value="Genomic_DNA"/>
</dbReference>
<organism evidence="3 4">
    <name type="scientific">Ceratodon purpureus</name>
    <name type="common">Fire moss</name>
    <name type="synonym">Dicranum purpureum</name>
    <dbReference type="NCBI Taxonomy" id="3225"/>
    <lineage>
        <taxon>Eukaryota</taxon>
        <taxon>Viridiplantae</taxon>
        <taxon>Streptophyta</taxon>
        <taxon>Embryophyta</taxon>
        <taxon>Bryophyta</taxon>
        <taxon>Bryophytina</taxon>
        <taxon>Bryopsida</taxon>
        <taxon>Dicranidae</taxon>
        <taxon>Pseudoditrichales</taxon>
        <taxon>Ditrichaceae</taxon>
        <taxon>Ceratodon</taxon>
    </lineage>
</organism>
<dbReference type="PROSITE" id="PS50181">
    <property type="entry name" value="FBOX"/>
    <property type="match status" value="1"/>
</dbReference>
<dbReference type="Pfam" id="PF00646">
    <property type="entry name" value="F-box"/>
    <property type="match status" value="1"/>
</dbReference>
<evidence type="ECO:0000313" key="3">
    <source>
        <dbReference type="EMBL" id="KAG0557212.1"/>
    </source>
</evidence>
<proteinExistence type="predicted"/>
<sequence>MSKEEMAEDKDVSASADSCLLPNDDMESIFARLPGSDIYRLRFVSRQWRLNVIAKESEFKLMCADTHPKMFRCIVAN</sequence>
<dbReference type="SUPFAM" id="SSF81383">
    <property type="entry name" value="F-box domain"/>
    <property type="match status" value="1"/>
</dbReference>
<evidence type="ECO:0000256" key="1">
    <source>
        <dbReference type="SAM" id="MobiDB-lite"/>
    </source>
</evidence>
<dbReference type="InterPro" id="IPR036047">
    <property type="entry name" value="F-box-like_dom_sf"/>
</dbReference>
<dbReference type="AlphaFoldDB" id="A0A8T0GJB0"/>